<evidence type="ECO:0000256" key="5">
    <source>
        <dbReference type="ARBA" id="ARBA00023136"/>
    </source>
</evidence>
<dbReference type="InterPro" id="IPR050835">
    <property type="entry name" value="ABC_transporter_sub-D"/>
</dbReference>
<dbReference type="GO" id="GO:0015910">
    <property type="term" value="P:long-chain fatty acid import into peroxisome"/>
    <property type="evidence" value="ECO:0007669"/>
    <property type="project" value="TreeGrafter"/>
</dbReference>
<accession>C5L3X2</accession>
<evidence type="ECO:0000256" key="6">
    <source>
        <dbReference type="SAM" id="Phobius"/>
    </source>
</evidence>
<dbReference type="OMA" id="MRICELD"/>
<feature type="transmembrane region" description="Helical" evidence="6">
    <location>
        <begin position="174"/>
        <end position="201"/>
    </location>
</feature>
<dbReference type="InParanoid" id="C5L3X2"/>
<protein>
    <recommendedName>
        <fullName evidence="7">ABC transporter domain-containing protein</fullName>
    </recommendedName>
</protein>
<dbReference type="EMBL" id="GG678922">
    <property type="protein sequence ID" value="EER08701.1"/>
    <property type="molecule type" value="Genomic_DNA"/>
</dbReference>
<feature type="domain" description="ABC transporter" evidence="7">
    <location>
        <begin position="410"/>
        <end position="635"/>
    </location>
</feature>
<dbReference type="Gene3D" id="3.40.50.300">
    <property type="entry name" value="P-loop containing nucleotide triphosphate hydrolases"/>
    <property type="match status" value="1"/>
</dbReference>
<dbReference type="SUPFAM" id="SSF52540">
    <property type="entry name" value="P-loop containing nucleoside triphosphate hydrolases"/>
    <property type="match status" value="1"/>
</dbReference>
<dbReference type="RefSeq" id="XP_002776885.1">
    <property type="nucleotide sequence ID" value="XM_002776839.1"/>
</dbReference>
<gene>
    <name evidence="8" type="ORF">Pmar_PMAR017759</name>
</gene>
<dbReference type="GO" id="GO:0140359">
    <property type="term" value="F:ABC-type transporter activity"/>
    <property type="evidence" value="ECO:0007669"/>
    <property type="project" value="InterPro"/>
</dbReference>
<keyword evidence="5 6" id="KW-0472">Membrane</keyword>
<dbReference type="PANTHER" id="PTHR11384">
    <property type="entry name" value="ATP-BINDING CASSETTE, SUB-FAMILY D MEMBER"/>
    <property type="match status" value="1"/>
</dbReference>
<dbReference type="GO" id="GO:0006635">
    <property type="term" value="P:fatty acid beta-oxidation"/>
    <property type="evidence" value="ECO:0007669"/>
    <property type="project" value="TreeGrafter"/>
</dbReference>
<keyword evidence="2" id="KW-0813">Transport</keyword>
<name>C5L3X2_PERM5</name>
<dbReference type="OrthoDB" id="422637at2759"/>
<evidence type="ECO:0000256" key="2">
    <source>
        <dbReference type="ARBA" id="ARBA00022448"/>
    </source>
</evidence>
<evidence type="ECO:0000256" key="4">
    <source>
        <dbReference type="ARBA" id="ARBA00022989"/>
    </source>
</evidence>
<dbReference type="GO" id="GO:0016887">
    <property type="term" value="F:ATP hydrolysis activity"/>
    <property type="evidence" value="ECO:0007669"/>
    <property type="project" value="InterPro"/>
</dbReference>
<proteinExistence type="inferred from homology"/>
<dbReference type="Pfam" id="PF00005">
    <property type="entry name" value="ABC_tran"/>
    <property type="match status" value="1"/>
</dbReference>
<dbReference type="GO" id="GO:0007031">
    <property type="term" value="P:peroxisome organization"/>
    <property type="evidence" value="ECO:0007669"/>
    <property type="project" value="TreeGrafter"/>
</dbReference>
<feature type="transmembrane region" description="Helical" evidence="6">
    <location>
        <begin position="129"/>
        <end position="154"/>
    </location>
</feature>
<feature type="transmembrane region" description="Helical" evidence="6">
    <location>
        <begin position="30"/>
        <end position="49"/>
    </location>
</feature>
<evidence type="ECO:0000313" key="9">
    <source>
        <dbReference type="Proteomes" id="UP000007800"/>
    </source>
</evidence>
<dbReference type="PANTHER" id="PTHR11384:SF59">
    <property type="entry name" value="LYSOSOMAL COBALAMIN TRANSPORTER ABCD4"/>
    <property type="match status" value="1"/>
</dbReference>
<dbReference type="GO" id="GO:0042760">
    <property type="term" value="P:very long-chain fatty acid catabolic process"/>
    <property type="evidence" value="ECO:0007669"/>
    <property type="project" value="TreeGrafter"/>
</dbReference>
<dbReference type="PROSITE" id="PS50893">
    <property type="entry name" value="ABC_TRANSPORTER_2"/>
    <property type="match status" value="1"/>
</dbReference>
<sequence length="641" mass="71260">MSVVGSRPSSMEGSRAIRRVLNVRLKDPQSALRVAGTLGIFLFTVLQAFRLAKATKGVDTTAKRRRHDGRGATLSEEEIISNELALPENDPDGCGVLSRLLVPTSMAKRFTALRRLLDASWDGTTTDKIVTYSVLAGVLGTGLGKVVGQLYVWKLTSTIDAIILRKEDPPLYRLLSYMLAIGIPVASLQCSSAYLAGLFSLRMKTKLVKRLVREIIFSAHNLDEPVSMIDKDTLALILSHINKVSTTFVEHYWIRTMKFVDLVVYSGALVVQHGPWPVLVMLLYLFTTLKMTAELQVTRQRMLMESAQLESVVNEAIARAVRHRESISAWQGRGYLESRQIYGHLDYFGIISYFWTARIMMNLCTAFVQFMDDRTSQEAGDKLYTKIQKLHQLLVTAPNALPRSHRKFKVRMTNISLKGLTIQSPSGPILVQSLTLDLNPSCCIALMGPSGSGKSALLRTLNGTWPICVGELARPKHGVVLVPQKLYMLRESSAKQQIAYPDGPPESPADEDRVAQCMRICELDKLSGRHTLSEAEQEKVVLARLLYHRPKFALIDDCLRCHTSIQGTDLKLIGEVISLLRHDGGCGVVMVCSKPDMVETLSHYVQFDGILTLDNKSTPPRHSYTVCSNEPVPLADVKNKA</sequence>
<keyword evidence="3 6" id="KW-0812">Transmembrane</keyword>
<dbReference type="GO" id="GO:0005324">
    <property type="term" value="F:long-chain fatty acid transmembrane transporter activity"/>
    <property type="evidence" value="ECO:0007669"/>
    <property type="project" value="TreeGrafter"/>
</dbReference>
<reference evidence="8 9" key="1">
    <citation type="submission" date="2008-07" db="EMBL/GenBank/DDBJ databases">
        <authorList>
            <person name="El-Sayed N."/>
            <person name="Caler E."/>
            <person name="Inman J."/>
            <person name="Amedeo P."/>
            <person name="Hass B."/>
            <person name="Wortman J."/>
        </authorList>
    </citation>
    <scope>NUCLEOTIDE SEQUENCE [LARGE SCALE GENOMIC DNA]</scope>
    <source>
        <strain evidence="9">ATCC 50983 / TXsc</strain>
    </source>
</reference>
<comment type="similarity">
    <text evidence="1">Belongs to the ABC transporter superfamily. ABCD family. Peroxisomal fatty acyl CoA transporter (TC 3.A.1.203) subfamily.</text>
</comment>
<dbReference type="GO" id="GO:0005524">
    <property type="term" value="F:ATP binding"/>
    <property type="evidence" value="ECO:0007669"/>
    <property type="project" value="InterPro"/>
</dbReference>
<feature type="transmembrane region" description="Helical" evidence="6">
    <location>
        <begin position="262"/>
        <end position="286"/>
    </location>
</feature>
<organism evidence="9">
    <name type="scientific">Perkinsus marinus (strain ATCC 50983 / TXsc)</name>
    <dbReference type="NCBI Taxonomy" id="423536"/>
    <lineage>
        <taxon>Eukaryota</taxon>
        <taxon>Sar</taxon>
        <taxon>Alveolata</taxon>
        <taxon>Perkinsozoa</taxon>
        <taxon>Perkinsea</taxon>
        <taxon>Perkinsida</taxon>
        <taxon>Perkinsidae</taxon>
        <taxon>Perkinsus</taxon>
    </lineage>
</organism>
<dbReference type="GO" id="GO:0005778">
    <property type="term" value="C:peroxisomal membrane"/>
    <property type="evidence" value="ECO:0007669"/>
    <property type="project" value="TreeGrafter"/>
</dbReference>
<dbReference type="Proteomes" id="UP000007800">
    <property type="component" value="Unassembled WGS sequence"/>
</dbReference>
<evidence type="ECO:0000256" key="3">
    <source>
        <dbReference type="ARBA" id="ARBA00022692"/>
    </source>
</evidence>
<evidence type="ECO:0000259" key="7">
    <source>
        <dbReference type="PROSITE" id="PS50893"/>
    </source>
</evidence>
<evidence type="ECO:0000313" key="8">
    <source>
        <dbReference type="EMBL" id="EER08701.1"/>
    </source>
</evidence>
<dbReference type="InterPro" id="IPR003439">
    <property type="entry name" value="ABC_transporter-like_ATP-bd"/>
</dbReference>
<dbReference type="InterPro" id="IPR027417">
    <property type="entry name" value="P-loop_NTPase"/>
</dbReference>
<dbReference type="Pfam" id="PF06472">
    <property type="entry name" value="ABC_membrane_2"/>
    <property type="match status" value="1"/>
</dbReference>
<keyword evidence="9" id="KW-1185">Reference proteome</keyword>
<dbReference type="GeneID" id="9042768"/>
<dbReference type="AlphaFoldDB" id="C5L3X2"/>
<evidence type="ECO:0000256" key="1">
    <source>
        <dbReference type="ARBA" id="ARBA00008575"/>
    </source>
</evidence>
<dbReference type="InterPro" id="IPR011527">
    <property type="entry name" value="ABC1_TM_dom"/>
</dbReference>
<keyword evidence="4 6" id="KW-1133">Transmembrane helix</keyword>